<name>A0A7W9L2P5_9HYPH</name>
<dbReference type="Proteomes" id="UP000523821">
    <property type="component" value="Unassembled WGS sequence"/>
</dbReference>
<reference evidence="1 2" key="1">
    <citation type="submission" date="2020-08" db="EMBL/GenBank/DDBJ databases">
        <title>Genomic Encyclopedia of Type Strains, Phase IV (KMG-IV): sequencing the most valuable type-strain genomes for metagenomic binning, comparative biology and taxonomic classification.</title>
        <authorList>
            <person name="Goeker M."/>
        </authorList>
    </citation>
    <scope>NUCLEOTIDE SEQUENCE [LARGE SCALE GENOMIC DNA]</scope>
    <source>
        <strain evidence="1 2">DSM 16268</strain>
    </source>
</reference>
<comment type="caution">
    <text evidence="1">The sequence shown here is derived from an EMBL/GenBank/DDBJ whole genome shotgun (WGS) entry which is preliminary data.</text>
</comment>
<dbReference type="AlphaFoldDB" id="A0A7W9L2P5"/>
<accession>A0A7W9L2P5</accession>
<organism evidence="1 2">
    <name type="scientific">Prosthecomicrobium pneumaticum</name>
    <dbReference type="NCBI Taxonomy" id="81895"/>
    <lineage>
        <taxon>Bacteria</taxon>
        <taxon>Pseudomonadati</taxon>
        <taxon>Pseudomonadota</taxon>
        <taxon>Alphaproteobacteria</taxon>
        <taxon>Hyphomicrobiales</taxon>
        <taxon>Kaistiaceae</taxon>
        <taxon>Prosthecomicrobium</taxon>
    </lineage>
</organism>
<sequence>MDERSESIRKALPISGIVAMYVDSTAFAPIH</sequence>
<protein>
    <submittedName>
        <fullName evidence="1">Uncharacterized protein</fullName>
    </submittedName>
</protein>
<keyword evidence="2" id="KW-1185">Reference proteome</keyword>
<evidence type="ECO:0000313" key="2">
    <source>
        <dbReference type="Proteomes" id="UP000523821"/>
    </source>
</evidence>
<gene>
    <name evidence="1" type="ORF">GGQ63_002769</name>
</gene>
<proteinExistence type="predicted"/>
<dbReference type="EMBL" id="JACHOO010000005">
    <property type="protein sequence ID" value="MBB5753699.1"/>
    <property type="molecule type" value="Genomic_DNA"/>
</dbReference>
<evidence type="ECO:0000313" key="1">
    <source>
        <dbReference type="EMBL" id="MBB5753699.1"/>
    </source>
</evidence>